<dbReference type="KEGG" id="rsn:RSPO_c00363"/>
<accession>F6G6X2</accession>
<evidence type="ECO:0000313" key="1">
    <source>
        <dbReference type="EMBL" id="AEG67667.1"/>
    </source>
</evidence>
<gene>
    <name evidence="1" type="ordered locus">RSPO_c00363</name>
</gene>
<dbReference type="PATRIC" id="fig|1031711.3.peg.352"/>
<evidence type="ECO:0000313" key="2">
    <source>
        <dbReference type="Proteomes" id="UP000007953"/>
    </source>
</evidence>
<protein>
    <submittedName>
        <fullName evidence="1">Putative type III effector protein</fullName>
    </submittedName>
</protein>
<reference evidence="1 2" key="1">
    <citation type="journal article" date="2011" name="J. Bacteriol.">
        <title>Complete genome sequence of the plant pathogen Ralstonia solanacearum strain Po82.</title>
        <authorList>
            <person name="Xu J."/>
            <person name="Zheng H.J."/>
            <person name="Liu L."/>
            <person name="Pan Z.C."/>
            <person name="Prior P."/>
            <person name="Tang B."/>
            <person name="Xu J.S."/>
            <person name="Zhang H."/>
            <person name="Tian Q."/>
            <person name="Zhang L.Q."/>
            <person name="Feng J."/>
        </authorList>
    </citation>
    <scope>NUCLEOTIDE SEQUENCE [LARGE SCALE GENOMIC DNA]</scope>
    <source>
        <strain evidence="1 2">Po82</strain>
    </source>
</reference>
<proteinExistence type="predicted"/>
<dbReference type="HOGENOM" id="CLU_2013393_0_0_4"/>
<dbReference type="RefSeq" id="WP_014615829.1">
    <property type="nucleotide sequence ID" value="NC_017574.1"/>
</dbReference>
<sequence>MTPLSADALGDQLQQRIRAADHIPGLIERHEYMHGLIPELKAAIMDLRRTEPDHDAIMRCIDTFHRAVDAFKARHAFARLPYSPEVDARYPFRDEAFNPICIGAPADLSRPDGVSHGFGVDTV</sequence>
<dbReference type="AlphaFoldDB" id="F6G6X2"/>
<organism evidence="1 2">
    <name type="scientific">Ralstonia solanacearum (strain Po82)</name>
    <dbReference type="NCBI Taxonomy" id="1031711"/>
    <lineage>
        <taxon>Bacteria</taxon>
        <taxon>Pseudomonadati</taxon>
        <taxon>Pseudomonadota</taxon>
        <taxon>Betaproteobacteria</taxon>
        <taxon>Burkholderiales</taxon>
        <taxon>Burkholderiaceae</taxon>
        <taxon>Ralstonia</taxon>
        <taxon>Ralstonia solanacearum species complex</taxon>
    </lineage>
</organism>
<dbReference type="EMBL" id="CP002819">
    <property type="protein sequence ID" value="AEG67667.1"/>
    <property type="molecule type" value="Genomic_DNA"/>
</dbReference>
<name>F6G6X2_RALS8</name>
<dbReference type="Proteomes" id="UP000007953">
    <property type="component" value="Chromosome"/>
</dbReference>
<dbReference type="GeneID" id="69255684"/>